<gene>
    <name evidence="1" type="ORF">G5B46_19505</name>
</gene>
<comment type="caution">
    <text evidence="1">The sequence shown here is derived from an EMBL/GenBank/DDBJ whole genome shotgun (WGS) entry which is preliminary data.</text>
</comment>
<dbReference type="EMBL" id="JAAKGT010000011">
    <property type="protein sequence ID" value="NGM51806.1"/>
    <property type="molecule type" value="Genomic_DNA"/>
</dbReference>
<dbReference type="RefSeq" id="WP_165261623.1">
    <property type="nucleotide sequence ID" value="NZ_JAAKGT010000011.1"/>
</dbReference>
<organism evidence="1">
    <name type="scientific">Caulobacter sp. 602-2</name>
    <dbReference type="NCBI Taxonomy" id="2710887"/>
    <lineage>
        <taxon>Bacteria</taxon>
        <taxon>Pseudomonadati</taxon>
        <taxon>Pseudomonadota</taxon>
        <taxon>Alphaproteobacteria</taxon>
        <taxon>Caulobacterales</taxon>
        <taxon>Caulobacteraceae</taxon>
        <taxon>Caulobacter</taxon>
    </lineage>
</organism>
<sequence>MPLFLLIAALASAQPEGRVEIEIRQNRFEGGPIRYSVPVSIEGRAPVDVMLDTGSTGLRLLPTAAPSGKGQRAQRYAYRNGVVLEGQVVRTRLAIGGFETEADVSATATVACAPDRPGCPAAGLPPERFRIGGSGPTNGFEGILGAGLRASDAENPLTHARDQAWIVLLPRPGEAAPGRLILNPSPEERAKFTLFSLQKDPRGRGHWADNAIPACLTSGAARLCAPTLLDSGGPALNFVSRAPQTPSDWPAGAEAGLTFGPPDAPGPSQDFVIGRGAGARLQFSMPPASLPWEGLNAGVLPFYDFAVLYDAKAGQVGLAPRKVFAPPAAP</sequence>
<proteinExistence type="predicted"/>
<name>A0A6G4R1K9_9CAUL</name>
<dbReference type="AlphaFoldDB" id="A0A6G4R1K9"/>
<protein>
    <recommendedName>
        <fullName evidence="2">Aspartyl protease</fullName>
    </recommendedName>
</protein>
<evidence type="ECO:0000313" key="1">
    <source>
        <dbReference type="EMBL" id="NGM51806.1"/>
    </source>
</evidence>
<accession>A0A6G4R1K9</accession>
<evidence type="ECO:0008006" key="2">
    <source>
        <dbReference type="Google" id="ProtNLM"/>
    </source>
</evidence>
<reference evidence="1" key="1">
    <citation type="submission" date="2020-02" db="EMBL/GenBank/DDBJ databases">
        <authorList>
            <person name="Gao J."/>
            <person name="Sun J."/>
        </authorList>
    </citation>
    <scope>NUCLEOTIDE SEQUENCE</scope>
    <source>
        <strain evidence="1">602-2</strain>
    </source>
</reference>